<feature type="chain" id="PRO_5032596697" evidence="5">
    <location>
        <begin position="44"/>
        <end position="735"/>
    </location>
</feature>
<dbReference type="Gene3D" id="3.10.20.310">
    <property type="entry name" value="membrane protein fhac"/>
    <property type="match status" value="2"/>
</dbReference>
<dbReference type="InterPro" id="IPR000184">
    <property type="entry name" value="Bac_surfAg_D15"/>
</dbReference>
<dbReference type="PANTHER" id="PTHR12815:SF42">
    <property type="entry name" value="BACTERIAL SURFACE ANTIGEN (D15) DOMAIN-CONTAINING PROTEIN"/>
    <property type="match status" value="1"/>
</dbReference>
<sequence>MPSATKALLPSSLRQSTAPRRDKPALAAIAAALFATLPTTALAQDPADTARLDDLIPDEAVADSEAWAADGVPPEEPTPIDTTGAPVPPVDLRPDSPLAEMPELSIEWPERLELPSIEPLEADDDVRFAGIDQELGPLLPDARTVALTDQLVLAFPNGDNVFPLQDVFVERFNALSTIEAYEDGDSNVAQLAARARADEELLANLLRVYGYYDGQVIRTVGPASAESADERPQVRFDIVPGPRYNFGAIDLGQLDQAPDFASLRNAFEIRSGDPMSSDQIVEEQIDLDVALGETGYPFAKIDAPELLIDHDRGEGDLTLKVTPGGKYVLGQVNSNLPRFLSDKHLLNISRFDPGYTFKRSIVSDLRRAVTATGLVSSVTVTPREVQAPIAGEPGIVDLDVEMAKAPLRTIAGAVGYGSEEGFRIQGSWEHRNLFPPEGSLRIRGIIGTQEQLAGITFRKNNFGGRDKILTVDAYASDVETDAFDAKTVALRGAYERVSNLLFQKPFSWQIGAEVLATDERNRVIGGIERPRQTYFIGSAFGRAAIDSTDSLLDPTEGFRVAGFVAPEISQTSGERFFYVRSQADASIYKSVGERVVLAGRLRGATVAGAPTFAIAPSRRLYAGGGGSVRGYGFQTIGPKNDLGEPTGGRSLVEASVEARIQTGFLDGAVSVVPFFDAASVSIESTPDFRFIKYAAGVGVRYKTGFGPIRVDVGVPLNPDPDDSPVAVYVSLGQAF</sequence>
<accession>A0A845APR9</accession>
<dbReference type="InterPro" id="IPR039910">
    <property type="entry name" value="D15-like"/>
</dbReference>
<keyword evidence="8" id="KW-1185">Reference proteome</keyword>
<evidence type="ECO:0000313" key="7">
    <source>
        <dbReference type="EMBL" id="MXP31614.1"/>
    </source>
</evidence>
<evidence type="ECO:0000259" key="6">
    <source>
        <dbReference type="Pfam" id="PF01103"/>
    </source>
</evidence>
<comment type="subcellular location">
    <subcellularLocation>
        <location evidence="1">Membrane</location>
    </subcellularLocation>
</comment>
<dbReference type="Pfam" id="PF01103">
    <property type="entry name" value="Omp85"/>
    <property type="match status" value="1"/>
</dbReference>
<dbReference type="PANTHER" id="PTHR12815">
    <property type="entry name" value="SORTING AND ASSEMBLY MACHINERY SAMM50 PROTEIN FAMILY MEMBER"/>
    <property type="match status" value="1"/>
</dbReference>
<comment type="caution">
    <text evidence="7">The sequence shown here is derived from an EMBL/GenBank/DDBJ whole genome shotgun (WGS) entry which is preliminary data.</text>
</comment>
<dbReference type="Gene3D" id="2.40.160.50">
    <property type="entry name" value="membrane protein fhac: a member of the omp85/tpsb transporter family"/>
    <property type="match status" value="1"/>
</dbReference>
<keyword evidence="3" id="KW-0472">Membrane</keyword>
<protein>
    <submittedName>
        <fullName evidence="7">BamA/TamA family outer membrane protein</fullName>
    </submittedName>
</protein>
<dbReference type="OrthoDB" id="9769707at2"/>
<feature type="region of interest" description="Disordered" evidence="4">
    <location>
        <begin position="69"/>
        <end position="90"/>
    </location>
</feature>
<evidence type="ECO:0000313" key="8">
    <source>
        <dbReference type="Proteomes" id="UP000446786"/>
    </source>
</evidence>
<dbReference type="EMBL" id="WTYE01000001">
    <property type="protein sequence ID" value="MXP31614.1"/>
    <property type="molecule type" value="Genomic_DNA"/>
</dbReference>
<evidence type="ECO:0000256" key="5">
    <source>
        <dbReference type="SAM" id="SignalP"/>
    </source>
</evidence>
<feature type="region of interest" description="Disordered" evidence="4">
    <location>
        <begin position="1"/>
        <end position="21"/>
    </location>
</feature>
<evidence type="ECO:0000256" key="2">
    <source>
        <dbReference type="ARBA" id="ARBA00022452"/>
    </source>
</evidence>
<keyword evidence="2" id="KW-1134">Transmembrane beta strand</keyword>
<dbReference type="GO" id="GO:0019867">
    <property type="term" value="C:outer membrane"/>
    <property type="evidence" value="ECO:0007669"/>
    <property type="project" value="InterPro"/>
</dbReference>
<feature type="domain" description="Bacterial surface antigen (D15)" evidence="6">
    <location>
        <begin position="439"/>
        <end position="735"/>
    </location>
</feature>
<dbReference type="AlphaFoldDB" id="A0A845APR9"/>
<name>A0A845APR9_9SPHN</name>
<evidence type="ECO:0000256" key="4">
    <source>
        <dbReference type="SAM" id="MobiDB-lite"/>
    </source>
</evidence>
<evidence type="ECO:0000256" key="3">
    <source>
        <dbReference type="ARBA" id="ARBA00023136"/>
    </source>
</evidence>
<keyword evidence="2" id="KW-0812">Transmembrane</keyword>
<proteinExistence type="predicted"/>
<evidence type="ECO:0000256" key="1">
    <source>
        <dbReference type="ARBA" id="ARBA00004370"/>
    </source>
</evidence>
<organism evidence="7 8">
    <name type="scientific">Parerythrobacter jejuensis</name>
    <dbReference type="NCBI Taxonomy" id="795812"/>
    <lineage>
        <taxon>Bacteria</taxon>
        <taxon>Pseudomonadati</taxon>
        <taxon>Pseudomonadota</taxon>
        <taxon>Alphaproteobacteria</taxon>
        <taxon>Sphingomonadales</taxon>
        <taxon>Erythrobacteraceae</taxon>
        <taxon>Parerythrobacter</taxon>
    </lineage>
</organism>
<gene>
    <name evidence="7" type="ORF">GRI94_07240</name>
</gene>
<reference evidence="7 8" key="1">
    <citation type="submission" date="2019-12" db="EMBL/GenBank/DDBJ databases">
        <title>Genomic-based taxomic classification of the family Erythrobacteraceae.</title>
        <authorList>
            <person name="Xu L."/>
        </authorList>
    </citation>
    <scope>NUCLEOTIDE SEQUENCE [LARGE SCALE GENOMIC DNA]</scope>
    <source>
        <strain evidence="7 8">JCM 16677</strain>
    </source>
</reference>
<keyword evidence="5" id="KW-0732">Signal</keyword>
<feature type="signal peptide" evidence="5">
    <location>
        <begin position="1"/>
        <end position="43"/>
    </location>
</feature>
<dbReference type="Proteomes" id="UP000446786">
    <property type="component" value="Unassembled WGS sequence"/>
</dbReference>